<evidence type="ECO:0000313" key="1">
    <source>
        <dbReference type="EMBL" id="KAK5812333.1"/>
    </source>
</evidence>
<comment type="caution">
    <text evidence="1">The sequence shown here is derived from an EMBL/GenBank/DDBJ whole genome shotgun (WGS) entry which is preliminary data.</text>
</comment>
<dbReference type="SUPFAM" id="SSF56219">
    <property type="entry name" value="DNase I-like"/>
    <property type="match status" value="1"/>
</dbReference>
<protein>
    <recommendedName>
        <fullName evidence="3">Reverse transcriptase</fullName>
    </recommendedName>
</protein>
<dbReference type="EMBL" id="JARKNE010000008">
    <property type="protein sequence ID" value="KAK5812333.1"/>
    <property type="molecule type" value="Genomic_DNA"/>
</dbReference>
<evidence type="ECO:0000313" key="2">
    <source>
        <dbReference type="Proteomes" id="UP001358586"/>
    </source>
</evidence>
<keyword evidence="2" id="KW-1185">Reference proteome</keyword>
<gene>
    <name evidence="1" type="ORF">PVK06_027762</name>
</gene>
<dbReference type="Gene3D" id="3.60.10.10">
    <property type="entry name" value="Endonuclease/exonuclease/phosphatase"/>
    <property type="match status" value="1"/>
</dbReference>
<dbReference type="Proteomes" id="UP001358586">
    <property type="component" value="Chromosome 8"/>
</dbReference>
<dbReference type="InterPro" id="IPR036691">
    <property type="entry name" value="Endo/exonu/phosph_ase_sf"/>
</dbReference>
<accession>A0ABR0P190</accession>
<organism evidence="1 2">
    <name type="scientific">Gossypium arboreum</name>
    <name type="common">Tree cotton</name>
    <name type="synonym">Gossypium nanking</name>
    <dbReference type="NCBI Taxonomy" id="29729"/>
    <lineage>
        <taxon>Eukaryota</taxon>
        <taxon>Viridiplantae</taxon>
        <taxon>Streptophyta</taxon>
        <taxon>Embryophyta</taxon>
        <taxon>Tracheophyta</taxon>
        <taxon>Spermatophyta</taxon>
        <taxon>Magnoliopsida</taxon>
        <taxon>eudicotyledons</taxon>
        <taxon>Gunneridae</taxon>
        <taxon>Pentapetalae</taxon>
        <taxon>rosids</taxon>
        <taxon>malvids</taxon>
        <taxon>Malvales</taxon>
        <taxon>Malvaceae</taxon>
        <taxon>Malvoideae</taxon>
        <taxon>Gossypium</taxon>
    </lineage>
</organism>
<proteinExistence type="predicted"/>
<sequence length="117" mass="13202">MSTSPVERRVHKTMRDGIGRMEGCLAVSSEGKSGRLALMWREGMSGQTDPCLRQQSWDMLRKVKSTINKEWIVGGNFNAILNDSEKEGGRRKLKTSMDDFCDILEELSLTDVKTYNG</sequence>
<evidence type="ECO:0008006" key="3">
    <source>
        <dbReference type="Google" id="ProtNLM"/>
    </source>
</evidence>
<reference evidence="1 2" key="1">
    <citation type="submission" date="2023-03" db="EMBL/GenBank/DDBJ databases">
        <title>WGS of Gossypium arboreum.</title>
        <authorList>
            <person name="Yu D."/>
        </authorList>
    </citation>
    <scope>NUCLEOTIDE SEQUENCE [LARGE SCALE GENOMIC DNA]</scope>
    <source>
        <tissue evidence="1">Leaf</tissue>
    </source>
</reference>
<name>A0ABR0P190_GOSAR</name>